<dbReference type="OrthoDB" id="10423540at2759"/>
<evidence type="ECO:0000256" key="1">
    <source>
        <dbReference type="SAM" id="MobiDB-lite"/>
    </source>
</evidence>
<reference evidence="3" key="1">
    <citation type="journal article" date="2015" name="Nat. Genet.">
        <title>The genome and transcriptome of the zoonotic hookworm Ancylostoma ceylanicum identify infection-specific gene families.</title>
        <authorList>
            <person name="Schwarz E.M."/>
            <person name="Hu Y."/>
            <person name="Antoshechkin I."/>
            <person name="Miller M.M."/>
            <person name="Sternberg P.W."/>
            <person name="Aroian R.V."/>
        </authorList>
    </citation>
    <scope>NUCLEOTIDE SEQUENCE</scope>
    <source>
        <strain evidence="3">HY135</strain>
    </source>
</reference>
<evidence type="ECO:0000313" key="3">
    <source>
        <dbReference type="Proteomes" id="UP000024635"/>
    </source>
</evidence>
<organism evidence="2 3">
    <name type="scientific">Ancylostoma ceylanicum</name>
    <dbReference type="NCBI Taxonomy" id="53326"/>
    <lineage>
        <taxon>Eukaryota</taxon>
        <taxon>Metazoa</taxon>
        <taxon>Ecdysozoa</taxon>
        <taxon>Nematoda</taxon>
        <taxon>Chromadorea</taxon>
        <taxon>Rhabditida</taxon>
        <taxon>Rhabditina</taxon>
        <taxon>Rhabditomorpha</taxon>
        <taxon>Strongyloidea</taxon>
        <taxon>Ancylostomatidae</taxon>
        <taxon>Ancylostomatinae</taxon>
        <taxon>Ancylostoma</taxon>
    </lineage>
</organism>
<keyword evidence="3" id="KW-1185">Reference proteome</keyword>
<proteinExistence type="predicted"/>
<sequence length="206" mass="23622">MLRSSFLTSDDSFVTVGNLSVDDYEISTVSSNLDVTMVINRTPGLEQNNMNESVGQVQQDPTQQVYRQDESESEAVDYKKPSDGVLKPRKRKLVTPRKYFLDLLRVPKSSGSSHHSRYKRKMTGINKSLRVPLRNLISNSRIPPPTIHFKKHLYQKRSLKELNDGQYQQCIHDDRSTEAVRRLFRCTACHQHVVNSCTPLNNSSKD</sequence>
<accession>A0A016VA66</accession>
<feature type="compositionally biased region" description="Polar residues" evidence="1">
    <location>
        <begin position="46"/>
        <end position="66"/>
    </location>
</feature>
<evidence type="ECO:0000313" key="2">
    <source>
        <dbReference type="EMBL" id="EYC24345.1"/>
    </source>
</evidence>
<comment type="caution">
    <text evidence="2">The sequence shown here is derived from an EMBL/GenBank/DDBJ whole genome shotgun (WGS) entry which is preliminary data.</text>
</comment>
<name>A0A016VA66_9BILA</name>
<gene>
    <name evidence="2" type="primary">Acey_s0014.g2451</name>
    <name evidence="2" type="ORF">Y032_0014g2451</name>
</gene>
<dbReference type="AlphaFoldDB" id="A0A016VA66"/>
<protein>
    <submittedName>
        <fullName evidence="2">Uncharacterized protein</fullName>
    </submittedName>
</protein>
<dbReference type="Proteomes" id="UP000024635">
    <property type="component" value="Unassembled WGS sequence"/>
</dbReference>
<dbReference type="EMBL" id="JARK01001350">
    <property type="protein sequence ID" value="EYC24345.1"/>
    <property type="molecule type" value="Genomic_DNA"/>
</dbReference>
<feature type="region of interest" description="Disordered" evidence="1">
    <location>
        <begin position="46"/>
        <end position="85"/>
    </location>
</feature>